<dbReference type="GO" id="GO:0005524">
    <property type="term" value="F:ATP binding"/>
    <property type="evidence" value="ECO:0007669"/>
    <property type="project" value="UniProtKB-UniRule"/>
</dbReference>
<keyword evidence="3 6" id="KW-0547">Nucleotide-binding</keyword>
<gene>
    <name evidence="8" type="ORF">PHYBOEH_008166</name>
</gene>
<dbReference type="InterPro" id="IPR017441">
    <property type="entry name" value="Protein_kinase_ATP_BS"/>
</dbReference>
<feature type="binding site" evidence="6">
    <location>
        <position position="61"/>
    </location>
    <ligand>
        <name>ATP</name>
        <dbReference type="ChEBI" id="CHEBI:30616"/>
    </ligand>
</feature>
<evidence type="ECO:0000313" key="8">
    <source>
        <dbReference type="EMBL" id="KAG7387664.1"/>
    </source>
</evidence>
<dbReference type="SMART" id="SM00220">
    <property type="entry name" value="S_TKc"/>
    <property type="match status" value="1"/>
</dbReference>
<dbReference type="PANTHER" id="PTHR43895:SF150">
    <property type="entry name" value="SERINE_THREONINE-PROTEIN KINASE STK11"/>
    <property type="match status" value="1"/>
</dbReference>
<dbReference type="EMBL" id="JAGDFL010000467">
    <property type="protein sequence ID" value="KAG7387664.1"/>
    <property type="molecule type" value="Genomic_DNA"/>
</dbReference>
<evidence type="ECO:0000256" key="2">
    <source>
        <dbReference type="ARBA" id="ARBA00022679"/>
    </source>
</evidence>
<evidence type="ECO:0000256" key="6">
    <source>
        <dbReference type="PROSITE-ProRule" id="PRU10141"/>
    </source>
</evidence>
<dbReference type="Pfam" id="PF00069">
    <property type="entry name" value="Pkinase"/>
    <property type="match status" value="1"/>
</dbReference>
<evidence type="ECO:0000256" key="4">
    <source>
        <dbReference type="ARBA" id="ARBA00022777"/>
    </source>
</evidence>
<dbReference type="GO" id="GO:0004674">
    <property type="term" value="F:protein serine/threonine kinase activity"/>
    <property type="evidence" value="ECO:0007669"/>
    <property type="project" value="UniProtKB-KW"/>
</dbReference>
<sequence length="169" mass="19536">MKVIETDTVEVQVDSAGTTSLVNEYKILAMLGEGTFSKVYLCQKDDGVEFALKIINKSILKRKREYKRVDGKLVLSNAFQKVQKEVAIMKKLAHSNLVRLYEVIDSPADDKLFLVLELIRGGQVMNWDDKNFRYFSRYSPNGTLDEETVRRCMRDMVAALDYRTCFKFQ</sequence>
<keyword evidence="2" id="KW-0808">Transferase</keyword>
<dbReference type="PROSITE" id="PS00107">
    <property type="entry name" value="PROTEIN_KINASE_ATP"/>
    <property type="match status" value="1"/>
</dbReference>
<keyword evidence="4" id="KW-0418">Kinase</keyword>
<evidence type="ECO:0000256" key="5">
    <source>
        <dbReference type="ARBA" id="ARBA00022840"/>
    </source>
</evidence>
<proteinExistence type="predicted"/>
<evidence type="ECO:0000256" key="3">
    <source>
        <dbReference type="ARBA" id="ARBA00022741"/>
    </source>
</evidence>
<keyword evidence="1" id="KW-0723">Serine/threonine-protein kinase</keyword>
<dbReference type="PANTHER" id="PTHR43895">
    <property type="entry name" value="CALCIUM/CALMODULIN-DEPENDENT PROTEIN KINASE KINASE-RELATED"/>
    <property type="match status" value="1"/>
</dbReference>
<dbReference type="GO" id="GO:0007165">
    <property type="term" value="P:signal transduction"/>
    <property type="evidence" value="ECO:0007669"/>
    <property type="project" value="TreeGrafter"/>
</dbReference>
<keyword evidence="9" id="KW-1185">Reference proteome</keyword>
<organism evidence="8 9">
    <name type="scientific">Phytophthora boehmeriae</name>
    <dbReference type="NCBI Taxonomy" id="109152"/>
    <lineage>
        <taxon>Eukaryota</taxon>
        <taxon>Sar</taxon>
        <taxon>Stramenopiles</taxon>
        <taxon>Oomycota</taxon>
        <taxon>Peronosporomycetes</taxon>
        <taxon>Peronosporales</taxon>
        <taxon>Peronosporaceae</taxon>
        <taxon>Phytophthora</taxon>
    </lineage>
</organism>
<name>A0A8T1W6A2_9STRA</name>
<dbReference type="PROSITE" id="PS50011">
    <property type="entry name" value="PROTEIN_KINASE_DOM"/>
    <property type="match status" value="1"/>
</dbReference>
<accession>A0A8T1W6A2</accession>
<reference evidence="8" key="1">
    <citation type="submission" date="2021-02" db="EMBL/GenBank/DDBJ databases">
        <authorList>
            <person name="Palmer J.M."/>
        </authorList>
    </citation>
    <scope>NUCLEOTIDE SEQUENCE</scope>
    <source>
        <strain evidence="8">SCRP23</strain>
    </source>
</reference>
<evidence type="ECO:0000313" key="9">
    <source>
        <dbReference type="Proteomes" id="UP000693981"/>
    </source>
</evidence>
<dbReference type="InterPro" id="IPR000719">
    <property type="entry name" value="Prot_kinase_dom"/>
</dbReference>
<comment type="caution">
    <text evidence="8">The sequence shown here is derived from an EMBL/GenBank/DDBJ whole genome shotgun (WGS) entry which is preliminary data.</text>
</comment>
<feature type="domain" description="Protein kinase" evidence="7">
    <location>
        <begin position="25"/>
        <end position="169"/>
    </location>
</feature>
<dbReference type="Proteomes" id="UP000693981">
    <property type="component" value="Unassembled WGS sequence"/>
</dbReference>
<evidence type="ECO:0000259" key="7">
    <source>
        <dbReference type="PROSITE" id="PS50011"/>
    </source>
</evidence>
<dbReference type="OrthoDB" id="68483at2759"/>
<keyword evidence="5 6" id="KW-0067">ATP-binding</keyword>
<protein>
    <recommendedName>
        <fullName evidence="7">Protein kinase domain-containing protein</fullName>
    </recommendedName>
</protein>
<evidence type="ECO:0000256" key="1">
    <source>
        <dbReference type="ARBA" id="ARBA00022527"/>
    </source>
</evidence>
<dbReference type="AlphaFoldDB" id="A0A8T1W6A2"/>